<dbReference type="RefSeq" id="WP_184150135.1">
    <property type="nucleotide sequence ID" value="NZ_JACHKA010000001.1"/>
</dbReference>
<evidence type="ECO:0008006" key="3">
    <source>
        <dbReference type="Google" id="ProtNLM"/>
    </source>
</evidence>
<protein>
    <recommendedName>
        <fullName evidence="3">PilZ domain-containing protein</fullName>
    </recommendedName>
</protein>
<proteinExistence type="predicted"/>
<comment type="caution">
    <text evidence="1">The sequence shown here is derived from an EMBL/GenBank/DDBJ whole genome shotgun (WGS) entry which is preliminary data.</text>
</comment>
<organism evidence="1 2">
    <name type="scientific">Sphingobium lignivorans</name>
    <dbReference type="NCBI Taxonomy" id="2735886"/>
    <lineage>
        <taxon>Bacteria</taxon>
        <taxon>Pseudomonadati</taxon>
        <taxon>Pseudomonadota</taxon>
        <taxon>Alphaproteobacteria</taxon>
        <taxon>Sphingomonadales</taxon>
        <taxon>Sphingomonadaceae</taxon>
        <taxon>Sphingobium</taxon>
    </lineage>
</organism>
<dbReference type="Proteomes" id="UP001138540">
    <property type="component" value="Unassembled WGS sequence"/>
</dbReference>
<gene>
    <name evidence="1" type="ORF">HNP60_000660</name>
</gene>
<accession>A0ABR6NBM9</accession>
<dbReference type="EMBL" id="JACHKA010000001">
    <property type="protein sequence ID" value="MBB5984686.1"/>
    <property type="molecule type" value="Genomic_DNA"/>
</dbReference>
<keyword evidence="2" id="KW-1185">Reference proteome</keyword>
<evidence type="ECO:0000313" key="1">
    <source>
        <dbReference type="EMBL" id="MBB5984686.1"/>
    </source>
</evidence>
<sequence length="136" mass="14865">METQVERQRRIGVEIPVTITTVLDSLEAAIADMTEHGAQVIGCTLPAGTRFQIEYMGQTLYAQCRWAEVDRMGVKFSFPLTDGPLHERLMLARASQLPGEAPTGTHLAYEPMQARLGGQGLRSFGRATGGFGRRTG</sequence>
<name>A0ABR6NBM9_9SPHN</name>
<reference evidence="1 2" key="1">
    <citation type="submission" date="2020-08" db="EMBL/GenBank/DDBJ databases">
        <title>Exploring microbial biodiversity for novel pathways involved in the catabolism of aromatic compounds derived from lignin.</title>
        <authorList>
            <person name="Elkins J."/>
        </authorList>
    </citation>
    <scope>NUCLEOTIDE SEQUENCE [LARGE SCALE GENOMIC DNA]</scope>
    <source>
        <strain evidence="1 2">B1D3A</strain>
    </source>
</reference>
<evidence type="ECO:0000313" key="2">
    <source>
        <dbReference type="Proteomes" id="UP001138540"/>
    </source>
</evidence>